<keyword evidence="5" id="KW-0539">Nucleus</keyword>
<dbReference type="OrthoDB" id="129691at2759"/>
<reference evidence="7" key="1">
    <citation type="submission" date="2017-03" db="EMBL/GenBank/DDBJ databases">
        <title>Phytopthora megakarya and P. palmivora, two closely related causual agents of cacao black pod achieved similar genome size and gene model numbers by different mechanisms.</title>
        <authorList>
            <person name="Ali S."/>
            <person name="Shao J."/>
            <person name="Larry D.J."/>
            <person name="Kronmiller B."/>
            <person name="Shen D."/>
            <person name="Strem M.D."/>
            <person name="Melnick R.L."/>
            <person name="Guiltinan M.J."/>
            <person name="Tyler B.M."/>
            <person name="Meinhardt L.W."/>
            <person name="Bailey B.A."/>
        </authorList>
    </citation>
    <scope>NUCLEOTIDE SEQUENCE [LARGE SCALE GENOMIC DNA]</scope>
    <source>
        <strain evidence="7">zdho120</strain>
    </source>
</reference>
<keyword evidence="4" id="KW-0862">Zinc</keyword>
<evidence type="ECO:0000256" key="4">
    <source>
        <dbReference type="ARBA" id="ARBA00022833"/>
    </source>
</evidence>
<evidence type="ECO:0000256" key="5">
    <source>
        <dbReference type="ARBA" id="ARBA00023242"/>
    </source>
</evidence>
<sequence>MRSWVLEVKHLPGKHDAGAIKNAVQDFMTSWGLRKDKCVKVLRDGASNGSKACDLLGLCSMSCLAHCLYLIVGSGIVKQKFETTAEQPMKAAETDKPLQPTTDCATRWNSTHAMLARMLELRTTLEYFFEYERVVNFQIPLPLNLLLNNGLPFDAWWFYWSLLRKLLLG</sequence>
<dbReference type="PANTHER" id="PTHR46481">
    <property type="entry name" value="ZINC FINGER BED DOMAIN-CONTAINING PROTEIN 4"/>
    <property type="match status" value="1"/>
</dbReference>
<keyword evidence="2" id="KW-0479">Metal-binding</keyword>
<evidence type="ECO:0000256" key="2">
    <source>
        <dbReference type="ARBA" id="ARBA00022723"/>
    </source>
</evidence>
<keyword evidence="3" id="KW-0863">Zinc-finger</keyword>
<dbReference type="PANTHER" id="PTHR46481:SF10">
    <property type="entry name" value="ZINC FINGER BED DOMAIN-CONTAINING PROTEIN 39"/>
    <property type="match status" value="1"/>
</dbReference>
<organism evidence="6 7">
    <name type="scientific">Phytophthora megakarya</name>
    <dbReference type="NCBI Taxonomy" id="4795"/>
    <lineage>
        <taxon>Eukaryota</taxon>
        <taxon>Sar</taxon>
        <taxon>Stramenopiles</taxon>
        <taxon>Oomycota</taxon>
        <taxon>Peronosporomycetes</taxon>
        <taxon>Peronosporales</taxon>
        <taxon>Peronosporaceae</taxon>
        <taxon>Phytophthora</taxon>
    </lineage>
</organism>
<comment type="caution">
    <text evidence="6">The sequence shown here is derived from an EMBL/GenBank/DDBJ whole genome shotgun (WGS) entry which is preliminary data.</text>
</comment>
<protein>
    <submittedName>
        <fullName evidence="6">Uncharacterized protein</fullName>
    </submittedName>
</protein>
<evidence type="ECO:0000313" key="6">
    <source>
        <dbReference type="EMBL" id="OWY97296.1"/>
    </source>
</evidence>
<evidence type="ECO:0000256" key="3">
    <source>
        <dbReference type="ARBA" id="ARBA00022771"/>
    </source>
</evidence>
<dbReference type="InterPro" id="IPR012337">
    <property type="entry name" value="RNaseH-like_sf"/>
</dbReference>
<accession>A0A225UXL2</accession>
<evidence type="ECO:0000313" key="7">
    <source>
        <dbReference type="Proteomes" id="UP000198211"/>
    </source>
</evidence>
<proteinExistence type="predicted"/>
<dbReference type="GO" id="GO:0008270">
    <property type="term" value="F:zinc ion binding"/>
    <property type="evidence" value="ECO:0007669"/>
    <property type="project" value="UniProtKB-KW"/>
</dbReference>
<dbReference type="EMBL" id="NBNE01010629">
    <property type="protein sequence ID" value="OWY97296.1"/>
    <property type="molecule type" value="Genomic_DNA"/>
</dbReference>
<dbReference type="GO" id="GO:0005634">
    <property type="term" value="C:nucleus"/>
    <property type="evidence" value="ECO:0007669"/>
    <property type="project" value="UniProtKB-SubCell"/>
</dbReference>
<evidence type="ECO:0000256" key="1">
    <source>
        <dbReference type="ARBA" id="ARBA00004123"/>
    </source>
</evidence>
<dbReference type="AlphaFoldDB" id="A0A225UXL2"/>
<dbReference type="SUPFAM" id="SSF53098">
    <property type="entry name" value="Ribonuclease H-like"/>
    <property type="match status" value="1"/>
</dbReference>
<gene>
    <name evidence="6" type="ORF">PHMEG_00032215</name>
</gene>
<keyword evidence="7" id="KW-1185">Reference proteome</keyword>
<name>A0A225UXL2_9STRA</name>
<dbReference type="Proteomes" id="UP000198211">
    <property type="component" value="Unassembled WGS sequence"/>
</dbReference>
<comment type="subcellular location">
    <subcellularLocation>
        <location evidence="1">Nucleus</location>
    </subcellularLocation>
</comment>
<dbReference type="InterPro" id="IPR052035">
    <property type="entry name" value="ZnF_BED_domain_contain"/>
</dbReference>